<evidence type="ECO:0000313" key="2">
    <source>
        <dbReference type="Proteomes" id="UP000800200"/>
    </source>
</evidence>
<proteinExistence type="predicted"/>
<reference evidence="1" key="1">
    <citation type="journal article" date="2020" name="Stud. Mycol.">
        <title>101 Dothideomycetes genomes: a test case for predicting lifestyles and emergence of pathogens.</title>
        <authorList>
            <person name="Haridas S."/>
            <person name="Albert R."/>
            <person name="Binder M."/>
            <person name="Bloem J."/>
            <person name="Labutti K."/>
            <person name="Salamov A."/>
            <person name="Andreopoulos B."/>
            <person name="Baker S."/>
            <person name="Barry K."/>
            <person name="Bills G."/>
            <person name="Bluhm B."/>
            <person name="Cannon C."/>
            <person name="Castanera R."/>
            <person name="Culley D."/>
            <person name="Daum C."/>
            <person name="Ezra D."/>
            <person name="Gonzalez J."/>
            <person name="Henrissat B."/>
            <person name="Kuo A."/>
            <person name="Liang C."/>
            <person name="Lipzen A."/>
            <person name="Lutzoni F."/>
            <person name="Magnuson J."/>
            <person name="Mondo S."/>
            <person name="Nolan M."/>
            <person name="Ohm R."/>
            <person name="Pangilinan J."/>
            <person name="Park H.-J."/>
            <person name="Ramirez L."/>
            <person name="Alfaro M."/>
            <person name="Sun H."/>
            <person name="Tritt A."/>
            <person name="Yoshinaga Y."/>
            <person name="Zwiers L.-H."/>
            <person name="Turgeon B."/>
            <person name="Goodwin S."/>
            <person name="Spatafora J."/>
            <person name="Crous P."/>
            <person name="Grigoriev I."/>
        </authorList>
    </citation>
    <scope>NUCLEOTIDE SEQUENCE</scope>
    <source>
        <strain evidence="1">CBS 207.26</strain>
    </source>
</reference>
<keyword evidence="2" id="KW-1185">Reference proteome</keyword>
<organism evidence="1 2">
    <name type="scientific">Zopfia rhizophila CBS 207.26</name>
    <dbReference type="NCBI Taxonomy" id="1314779"/>
    <lineage>
        <taxon>Eukaryota</taxon>
        <taxon>Fungi</taxon>
        <taxon>Dikarya</taxon>
        <taxon>Ascomycota</taxon>
        <taxon>Pezizomycotina</taxon>
        <taxon>Dothideomycetes</taxon>
        <taxon>Dothideomycetes incertae sedis</taxon>
        <taxon>Zopfiaceae</taxon>
        <taxon>Zopfia</taxon>
    </lineage>
</organism>
<sequence>MPSVPTAYLEFLVSCRSANNRDVVATPGGCQPRRRESRVILLHSIGQKGRMDMNILPTFTNMQCTRKLKPQSMVVLRLLAPSGLTCGIFLIFDATHAPRTHDTSIVVDQPASPAQPVGLIFRKGLFRSARIRALAPSTGSGMVGAHPAKLLGKSDRIMFGNTSDVGLQQ</sequence>
<dbReference type="Proteomes" id="UP000800200">
    <property type="component" value="Unassembled WGS sequence"/>
</dbReference>
<dbReference type="AlphaFoldDB" id="A0A6A6DSI4"/>
<evidence type="ECO:0000313" key="1">
    <source>
        <dbReference type="EMBL" id="KAF2182023.1"/>
    </source>
</evidence>
<name>A0A6A6DSI4_9PEZI</name>
<gene>
    <name evidence="1" type="ORF">K469DRAFT_691640</name>
</gene>
<dbReference type="EMBL" id="ML994650">
    <property type="protein sequence ID" value="KAF2182023.1"/>
    <property type="molecule type" value="Genomic_DNA"/>
</dbReference>
<protein>
    <submittedName>
        <fullName evidence="1">Uncharacterized protein</fullName>
    </submittedName>
</protein>
<accession>A0A6A6DSI4</accession>